<dbReference type="FunFam" id="1.10.600.10:FF:000001">
    <property type="entry name" value="Geranylgeranyl diphosphate synthase"/>
    <property type="match status" value="1"/>
</dbReference>
<evidence type="ECO:0000256" key="2">
    <source>
        <dbReference type="ARBA" id="ARBA00006706"/>
    </source>
</evidence>
<dbReference type="EC" id="2.5.1.29" evidence="8"/>
<evidence type="ECO:0000256" key="7">
    <source>
        <dbReference type="RuleBase" id="RU004466"/>
    </source>
</evidence>
<dbReference type="AlphaFoldDB" id="A0A7Y9IY10"/>
<dbReference type="RefSeq" id="WP_179589120.1">
    <property type="nucleotide sequence ID" value="NZ_JACBYR010000002.1"/>
</dbReference>
<dbReference type="Proteomes" id="UP000542125">
    <property type="component" value="Unassembled WGS sequence"/>
</dbReference>
<accession>A0A7Y9IY10</accession>
<reference evidence="8 9" key="1">
    <citation type="submission" date="2020-07" db="EMBL/GenBank/DDBJ databases">
        <title>Genomic Encyclopedia of Type Strains, Phase IV (KMG-V): Genome sequencing to study the core and pangenomes of soil and plant-associated prokaryotes.</title>
        <authorList>
            <person name="Whitman W."/>
        </authorList>
    </citation>
    <scope>NUCLEOTIDE SEQUENCE [LARGE SCALE GENOMIC DNA]</scope>
    <source>
        <strain evidence="8 9">SAS40</strain>
    </source>
</reference>
<sequence>MVLPVTATQDAPPSCDVRALRQEVEQRLAELLPEAGGERDLIALAMRESTLAPGKRVRPLLLVLTARDLGYDDPSLLDLACAVEMVHAASLVLDDMPCMDNARLRRGRPTIHLHFGEDVAILTAVALLTRAFHLVSSLSSVPPLLRTQLVGGLANAVGTQGLVKGQYQDLREGTRARSADEIASTNDLKTSVLFSATIDMAAIIAQADESVRVTLGSFASELGQAFQLLDDLRDTRDNDTATTGKDICKDEGKSTLIALLGVEAAHRRLGMHLHHADAHLSRALGDRQDTRAFVRALFDAAMIPAVQRTTVLTGAAG</sequence>
<name>A0A7Y9IY10_9BURK</name>
<evidence type="ECO:0000313" key="8">
    <source>
        <dbReference type="EMBL" id="NYE85116.1"/>
    </source>
</evidence>
<keyword evidence="4" id="KW-0479">Metal-binding</keyword>
<comment type="cofactor">
    <cofactor evidence="1">
        <name>Mg(2+)</name>
        <dbReference type="ChEBI" id="CHEBI:18420"/>
    </cofactor>
</comment>
<comment type="similarity">
    <text evidence="2 7">Belongs to the FPP/GGPP synthase family.</text>
</comment>
<evidence type="ECO:0000313" key="9">
    <source>
        <dbReference type="Proteomes" id="UP000542125"/>
    </source>
</evidence>
<dbReference type="Gene3D" id="1.10.600.10">
    <property type="entry name" value="Farnesyl Diphosphate Synthase"/>
    <property type="match status" value="1"/>
</dbReference>
<keyword evidence="6" id="KW-0414">Isoprene biosynthesis</keyword>
<evidence type="ECO:0000256" key="6">
    <source>
        <dbReference type="ARBA" id="ARBA00023229"/>
    </source>
</evidence>
<dbReference type="EMBL" id="JACBYR010000002">
    <property type="protein sequence ID" value="NYE85116.1"/>
    <property type="molecule type" value="Genomic_DNA"/>
</dbReference>
<dbReference type="GO" id="GO:0004311">
    <property type="term" value="F:geranylgeranyl diphosphate synthase activity"/>
    <property type="evidence" value="ECO:0007669"/>
    <property type="project" value="UniProtKB-EC"/>
</dbReference>
<dbReference type="GO" id="GO:0016114">
    <property type="term" value="P:terpenoid biosynthetic process"/>
    <property type="evidence" value="ECO:0007669"/>
    <property type="project" value="UniProtKB-ARBA"/>
</dbReference>
<dbReference type="GO" id="GO:0004161">
    <property type="term" value="F:dimethylallyltranstransferase activity"/>
    <property type="evidence" value="ECO:0007669"/>
    <property type="project" value="UniProtKB-EC"/>
</dbReference>
<dbReference type="PANTHER" id="PTHR43281">
    <property type="entry name" value="FARNESYL DIPHOSPHATE SYNTHASE"/>
    <property type="match status" value="1"/>
</dbReference>
<dbReference type="SFLD" id="SFLDS00005">
    <property type="entry name" value="Isoprenoid_Synthase_Type_I"/>
    <property type="match status" value="1"/>
</dbReference>
<dbReference type="CDD" id="cd00685">
    <property type="entry name" value="Trans_IPPS_HT"/>
    <property type="match status" value="1"/>
</dbReference>
<dbReference type="InterPro" id="IPR008949">
    <property type="entry name" value="Isoprenoid_synthase_dom_sf"/>
</dbReference>
<evidence type="ECO:0000256" key="1">
    <source>
        <dbReference type="ARBA" id="ARBA00001946"/>
    </source>
</evidence>
<dbReference type="PANTHER" id="PTHR43281:SF1">
    <property type="entry name" value="FARNESYL DIPHOSPHATE SYNTHASE"/>
    <property type="match status" value="1"/>
</dbReference>
<dbReference type="PROSITE" id="PS00444">
    <property type="entry name" value="POLYPRENYL_SYNTHASE_2"/>
    <property type="match status" value="1"/>
</dbReference>
<dbReference type="EC" id="2.5.1.1" evidence="8"/>
<evidence type="ECO:0000256" key="5">
    <source>
        <dbReference type="ARBA" id="ARBA00022842"/>
    </source>
</evidence>
<keyword evidence="9" id="KW-1185">Reference proteome</keyword>
<organism evidence="8 9">
    <name type="scientific">Pigmentiphaga litoralis</name>
    <dbReference type="NCBI Taxonomy" id="516702"/>
    <lineage>
        <taxon>Bacteria</taxon>
        <taxon>Pseudomonadati</taxon>
        <taxon>Pseudomonadota</taxon>
        <taxon>Betaproteobacteria</taxon>
        <taxon>Burkholderiales</taxon>
        <taxon>Alcaligenaceae</taxon>
        <taxon>Pigmentiphaga</taxon>
    </lineage>
</organism>
<dbReference type="InterPro" id="IPR033749">
    <property type="entry name" value="Polyprenyl_synt_CS"/>
</dbReference>
<gene>
    <name evidence="8" type="ORF">FHW18_004423</name>
</gene>
<dbReference type="GO" id="GO:0046872">
    <property type="term" value="F:metal ion binding"/>
    <property type="evidence" value="ECO:0007669"/>
    <property type="project" value="UniProtKB-KW"/>
</dbReference>
<dbReference type="SFLD" id="SFLDG01017">
    <property type="entry name" value="Polyprenyl_Transferase_Like"/>
    <property type="match status" value="1"/>
</dbReference>
<dbReference type="PROSITE" id="PS00723">
    <property type="entry name" value="POLYPRENYL_SYNTHASE_1"/>
    <property type="match status" value="1"/>
</dbReference>
<dbReference type="Pfam" id="PF00348">
    <property type="entry name" value="polyprenyl_synt"/>
    <property type="match status" value="1"/>
</dbReference>
<dbReference type="EC" id="2.5.1.10" evidence="8"/>
<comment type="caution">
    <text evidence="8">The sequence shown here is derived from an EMBL/GenBank/DDBJ whole genome shotgun (WGS) entry which is preliminary data.</text>
</comment>
<proteinExistence type="inferred from homology"/>
<protein>
    <submittedName>
        <fullName evidence="8">Geranylgeranyl diphosphate synthase type II</fullName>
        <ecNumber evidence="8">2.5.1.1</ecNumber>
        <ecNumber evidence="8">2.5.1.10</ecNumber>
        <ecNumber evidence="8">2.5.1.29</ecNumber>
    </submittedName>
</protein>
<keyword evidence="5" id="KW-0460">Magnesium</keyword>
<dbReference type="InterPro" id="IPR000092">
    <property type="entry name" value="Polyprenyl_synt"/>
</dbReference>
<evidence type="ECO:0000256" key="3">
    <source>
        <dbReference type="ARBA" id="ARBA00022679"/>
    </source>
</evidence>
<evidence type="ECO:0000256" key="4">
    <source>
        <dbReference type="ARBA" id="ARBA00022723"/>
    </source>
</evidence>
<keyword evidence="3 7" id="KW-0808">Transferase</keyword>
<dbReference type="GO" id="GO:0004337">
    <property type="term" value="F:(2E,6E)-farnesyl diphosphate synthase activity"/>
    <property type="evidence" value="ECO:0007669"/>
    <property type="project" value="UniProtKB-EC"/>
</dbReference>
<dbReference type="SUPFAM" id="SSF48576">
    <property type="entry name" value="Terpenoid synthases"/>
    <property type="match status" value="1"/>
</dbReference>